<gene>
    <name evidence="1" type="ORF">I6I98_13030</name>
</gene>
<evidence type="ECO:0000313" key="2">
    <source>
        <dbReference type="Proteomes" id="UP000595498"/>
    </source>
</evidence>
<dbReference type="Proteomes" id="UP000595498">
    <property type="component" value="Chromosome"/>
</dbReference>
<accession>A0ABX7CVM5</accession>
<name>A0ABX7CVM5_SPHMU</name>
<dbReference type="EMBL" id="CP068224">
    <property type="protein sequence ID" value="QQT56126.1"/>
    <property type="molecule type" value="Genomic_DNA"/>
</dbReference>
<sequence length="359" mass="41208">MMQDRSLKIKVIEYFVRRGWYPHMEVNVLSQTQISSAPKLVTDIDALGLAPDVTGRFQTILGDCKTLKGQSGISRVLWMKGLIEYFGAQKGLILLIKNIEKDHQLTANALDVQLFSESDFDFYSKATADYLSTLNSSLIDGLHWDSFMEIDKRFPRLRSLVEYARTQFWNDRISNNQVRSGLSTLRELKGELDPANKLHLSIVLHHYSLLAISLNQIIADLFTRFSLKTKEDLSSDLKVIIYGGIANYQYLNDLRRRFSGNTAIDKELSLPEWDLFVELIRLAFESPMSFNVLALYLKELSFCFLSPEPNKYTFAKEISNKDKYTTTFAVKLSEYLNKACGLPPEFHEIYSKIFVFGVI</sequence>
<reference evidence="1 2" key="1">
    <citation type="submission" date="2021-01" db="EMBL/GenBank/DDBJ databases">
        <title>FDA dAtabase for Regulatory Grade micrObial Sequences (FDA-ARGOS): Supporting development and validation of Infectious Disease Dx tests.</title>
        <authorList>
            <person name="Sproer C."/>
            <person name="Gronow S."/>
            <person name="Severitt S."/>
            <person name="Schroder I."/>
            <person name="Tallon L."/>
            <person name="Sadzewicz L."/>
            <person name="Zhao X."/>
            <person name="Boylan J."/>
            <person name="Ott S."/>
            <person name="Bowen H."/>
            <person name="Vavikolanu K."/>
            <person name="Mehta A."/>
            <person name="Aluvathingal J."/>
            <person name="Nadendla S."/>
            <person name="Lowell S."/>
            <person name="Myers T."/>
            <person name="Yan Y."/>
            <person name="Sichtig H."/>
        </authorList>
    </citation>
    <scope>NUCLEOTIDE SEQUENCE [LARGE SCALE GENOMIC DNA]</scope>
    <source>
        <strain evidence="1 2">FDAARGOS_1141</strain>
    </source>
</reference>
<evidence type="ECO:0000313" key="1">
    <source>
        <dbReference type="EMBL" id="QQT56126.1"/>
    </source>
</evidence>
<protein>
    <submittedName>
        <fullName evidence="1">Uncharacterized protein</fullName>
    </submittedName>
</protein>
<keyword evidence="2" id="KW-1185">Reference proteome</keyword>
<proteinExistence type="predicted"/>
<organism evidence="1 2">
    <name type="scientific">Sphingobacterium multivorum</name>
    <dbReference type="NCBI Taxonomy" id="28454"/>
    <lineage>
        <taxon>Bacteria</taxon>
        <taxon>Pseudomonadati</taxon>
        <taxon>Bacteroidota</taxon>
        <taxon>Sphingobacteriia</taxon>
        <taxon>Sphingobacteriales</taxon>
        <taxon>Sphingobacteriaceae</taxon>
        <taxon>Sphingobacterium</taxon>
    </lineage>
</organism>